<dbReference type="GO" id="GO:0008818">
    <property type="term" value="F:cobalamin 5'-phosphate synthase activity"/>
    <property type="evidence" value="ECO:0007669"/>
    <property type="project" value="UniProtKB-UniRule"/>
</dbReference>
<comment type="catalytic activity">
    <reaction evidence="18 19">
        <text>alpha-ribazole 5'-phosphate + adenosylcob(III)inamide-GDP = adenosylcob(III)alamin 5'-phosphate + GMP + H(+)</text>
        <dbReference type="Rhea" id="RHEA:23560"/>
        <dbReference type="ChEBI" id="CHEBI:15378"/>
        <dbReference type="ChEBI" id="CHEBI:57918"/>
        <dbReference type="ChEBI" id="CHEBI:58115"/>
        <dbReference type="ChEBI" id="CHEBI:60487"/>
        <dbReference type="ChEBI" id="CHEBI:60493"/>
        <dbReference type="EC" id="2.7.8.26"/>
    </reaction>
</comment>
<dbReference type="EC" id="2.7.8.26" evidence="5 19"/>
<feature type="transmembrane region" description="Helical" evidence="19">
    <location>
        <begin position="60"/>
        <end position="82"/>
    </location>
</feature>
<dbReference type="GO" id="GO:0009236">
    <property type="term" value="P:cobalamin biosynthetic process"/>
    <property type="evidence" value="ECO:0007669"/>
    <property type="project" value="UniProtKB-UniRule"/>
</dbReference>
<evidence type="ECO:0000256" key="19">
    <source>
        <dbReference type="HAMAP-Rule" id="MF_00719"/>
    </source>
</evidence>
<feature type="transmembrane region" description="Helical" evidence="19">
    <location>
        <begin position="138"/>
        <end position="163"/>
    </location>
</feature>
<evidence type="ECO:0000256" key="8">
    <source>
        <dbReference type="ARBA" id="ARBA00022573"/>
    </source>
</evidence>
<feature type="transmembrane region" description="Helical" evidence="19">
    <location>
        <begin position="236"/>
        <end position="255"/>
    </location>
</feature>
<feature type="transmembrane region" description="Helical" evidence="19">
    <location>
        <begin position="32"/>
        <end position="54"/>
    </location>
</feature>
<keyword evidence="7 19" id="KW-1003">Cell membrane</keyword>
<keyword evidence="10 19" id="KW-0812">Transmembrane</keyword>
<gene>
    <name evidence="19" type="primary">cobS</name>
    <name evidence="21" type="ORF">DXC40_01830</name>
    <name evidence="20" type="ORF">ERS852551_01383</name>
</gene>
<evidence type="ECO:0000256" key="6">
    <source>
        <dbReference type="ARBA" id="ARBA00015850"/>
    </source>
</evidence>
<evidence type="ECO:0000313" key="22">
    <source>
        <dbReference type="Proteomes" id="UP000095765"/>
    </source>
</evidence>
<evidence type="ECO:0000256" key="5">
    <source>
        <dbReference type="ARBA" id="ARBA00013200"/>
    </source>
</evidence>
<evidence type="ECO:0000256" key="9">
    <source>
        <dbReference type="ARBA" id="ARBA00022679"/>
    </source>
</evidence>
<evidence type="ECO:0000256" key="11">
    <source>
        <dbReference type="ARBA" id="ARBA00022842"/>
    </source>
</evidence>
<comment type="subcellular location">
    <subcellularLocation>
        <location evidence="2 19">Cell membrane</location>
        <topology evidence="2 19">Multi-pass membrane protein</topology>
    </subcellularLocation>
</comment>
<dbReference type="Pfam" id="PF02654">
    <property type="entry name" value="CobS"/>
    <property type="match status" value="1"/>
</dbReference>
<dbReference type="InterPro" id="IPR003805">
    <property type="entry name" value="CobS"/>
</dbReference>
<evidence type="ECO:0000313" key="20">
    <source>
        <dbReference type="EMBL" id="CUP62314.1"/>
    </source>
</evidence>
<dbReference type="RefSeq" id="WP_006875336.1">
    <property type="nucleotide sequence ID" value="NZ_CAKNJW010000029.1"/>
</dbReference>
<keyword evidence="9 19" id="KW-0808">Transferase</keyword>
<dbReference type="OrthoDB" id="9794626at2"/>
<comment type="pathway">
    <text evidence="3 19">Cofactor biosynthesis; adenosylcobalamin biosynthesis; adenosylcobalamin from cob(II)yrinate a,c-diamide: step 7/7.</text>
</comment>
<evidence type="ECO:0000256" key="12">
    <source>
        <dbReference type="ARBA" id="ARBA00022989"/>
    </source>
</evidence>
<feature type="transmembrane region" description="Helical" evidence="19">
    <location>
        <begin position="110"/>
        <end position="132"/>
    </location>
</feature>
<keyword evidence="13 19" id="KW-0472">Membrane</keyword>
<dbReference type="UniPathway" id="UPA00148">
    <property type="reaction ID" value="UER00238"/>
</dbReference>
<accession>A0A174PM50</accession>
<name>A0A174PM50_9FIRM</name>
<evidence type="ECO:0000256" key="17">
    <source>
        <dbReference type="ARBA" id="ARBA00048623"/>
    </source>
</evidence>
<evidence type="ECO:0000313" key="21">
    <source>
        <dbReference type="EMBL" id="RGE69826.1"/>
    </source>
</evidence>
<evidence type="ECO:0000256" key="2">
    <source>
        <dbReference type="ARBA" id="ARBA00004651"/>
    </source>
</evidence>
<dbReference type="PANTHER" id="PTHR34148:SF1">
    <property type="entry name" value="ADENOSYLCOBINAMIDE-GDP RIBAZOLETRANSFERASE"/>
    <property type="match status" value="1"/>
</dbReference>
<comment type="function">
    <text evidence="14 19">Joins adenosylcobinamide-GDP and alpha-ribazole to generate adenosylcobalamin (Ado-cobalamin). Also synthesizes adenosylcobalamin 5'-phosphate from adenosylcobinamide-GDP and alpha-ribazole 5'-phosphate.</text>
</comment>
<dbReference type="PANTHER" id="PTHR34148">
    <property type="entry name" value="ADENOSYLCOBINAMIDE-GDP RIBAZOLETRANSFERASE"/>
    <property type="match status" value="1"/>
</dbReference>
<evidence type="ECO:0000256" key="7">
    <source>
        <dbReference type="ARBA" id="ARBA00022475"/>
    </source>
</evidence>
<protein>
    <recommendedName>
        <fullName evidence="6 19">Adenosylcobinamide-GDP ribazoletransferase</fullName>
        <ecNumber evidence="5 19">2.7.8.26</ecNumber>
    </recommendedName>
    <alternativeName>
        <fullName evidence="16 19">Cobalamin synthase</fullName>
    </alternativeName>
    <alternativeName>
        <fullName evidence="15 19">Cobalamin-5'-phosphate synthase</fullName>
    </alternativeName>
</protein>
<keyword evidence="12 19" id="KW-1133">Transmembrane helix</keyword>
<proteinExistence type="inferred from homology"/>
<organism evidence="20 22">
    <name type="scientific">Anaerotruncus colihominis</name>
    <dbReference type="NCBI Taxonomy" id="169435"/>
    <lineage>
        <taxon>Bacteria</taxon>
        <taxon>Bacillati</taxon>
        <taxon>Bacillota</taxon>
        <taxon>Clostridia</taxon>
        <taxon>Eubacteriales</taxon>
        <taxon>Oscillospiraceae</taxon>
        <taxon>Anaerotruncus</taxon>
    </lineage>
</organism>
<dbReference type="EMBL" id="CZBE01000008">
    <property type="protein sequence ID" value="CUP62314.1"/>
    <property type="molecule type" value="Genomic_DNA"/>
</dbReference>
<evidence type="ECO:0000256" key="18">
    <source>
        <dbReference type="ARBA" id="ARBA00049504"/>
    </source>
</evidence>
<evidence type="ECO:0000256" key="3">
    <source>
        <dbReference type="ARBA" id="ARBA00004663"/>
    </source>
</evidence>
<comment type="catalytic activity">
    <reaction evidence="17 19">
        <text>alpha-ribazole + adenosylcob(III)inamide-GDP = adenosylcob(III)alamin + GMP + H(+)</text>
        <dbReference type="Rhea" id="RHEA:16049"/>
        <dbReference type="ChEBI" id="CHEBI:10329"/>
        <dbReference type="ChEBI" id="CHEBI:15378"/>
        <dbReference type="ChEBI" id="CHEBI:18408"/>
        <dbReference type="ChEBI" id="CHEBI:58115"/>
        <dbReference type="ChEBI" id="CHEBI:60487"/>
        <dbReference type="EC" id="2.7.8.26"/>
    </reaction>
</comment>
<evidence type="ECO:0000256" key="15">
    <source>
        <dbReference type="ARBA" id="ARBA00032605"/>
    </source>
</evidence>
<sequence>MRQLLRSLATAFSMYSSIPVPRVEWREENMRYVMCFFPLVGVVTGPAIWCWLWLCRQFGVGAPLAAVVCTALPVLVSGGIHLDGFCDTVDALASHASRERKLEILRDPHTGAFAVMGCCLYLLILFGLWMQHVFSPRATAALCIGFVQSRVLSGLSVVTFPCAKTSGLAAQFANAAHRARVRTVLITFAALCAAAMVACAPVAGAACCAAAALVFIWYRSMSLRQFGGITGDLAGWFLQLCELAMLVAAVLVQILRI</sequence>
<evidence type="ECO:0000256" key="14">
    <source>
        <dbReference type="ARBA" id="ARBA00025228"/>
    </source>
</evidence>
<keyword evidence="11 19" id="KW-0460">Magnesium</keyword>
<dbReference type="Proteomes" id="UP000260828">
    <property type="component" value="Unassembled WGS sequence"/>
</dbReference>
<dbReference type="GO" id="GO:0005886">
    <property type="term" value="C:plasma membrane"/>
    <property type="evidence" value="ECO:0007669"/>
    <property type="project" value="UniProtKB-SubCell"/>
</dbReference>
<dbReference type="EMBL" id="QVME01000001">
    <property type="protein sequence ID" value="RGE69826.1"/>
    <property type="molecule type" value="Genomic_DNA"/>
</dbReference>
<evidence type="ECO:0000313" key="23">
    <source>
        <dbReference type="Proteomes" id="UP000260828"/>
    </source>
</evidence>
<evidence type="ECO:0000256" key="1">
    <source>
        <dbReference type="ARBA" id="ARBA00001946"/>
    </source>
</evidence>
<evidence type="ECO:0000256" key="16">
    <source>
        <dbReference type="ARBA" id="ARBA00032853"/>
    </source>
</evidence>
<dbReference type="Proteomes" id="UP000095765">
    <property type="component" value="Unassembled WGS sequence"/>
</dbReference>
<dbReference type="HAMAP" id="MF_00719">
    <property type="entry name" value="CobS"/>
    <property type="match status" value="1"/>
</dbReference>
<evidence type="ECO:0000256" key="10">
    <source>
        <dbReference type="ARBA" id="ARBA00022692"/>
    </source>
</evidence>
<dbReference type="GO" id="GO:0051073">
    <property type="term" value="F:adenosylcobinamide-GDP ribazoletransferase activity"/>
    <property type="evidence" value="ECO:0007669"/>
    <property type="project" value="UniProtKB-UniRule"/>
</dbReference>
<evidence type="ECO:0000256" key="4">
    <source>
        <dbReference type="ARBA" id="ARBA00010561"/>
    </source>
</evidence>
<comment type="similarity">
    <text evidence="4 19">Belongs to the CobS family.</text>
</comment>
<evidence type="ECO:0000256" key="13">
    <source>
        <dbReference type="ARBA" id="ARBA00023136"/>
    </source>
</evidence>
<dbReference type="AlphaFoldDB" id="A0A174PM50"/>
<feature type="transmembrane region" description="Helical" evidence="19">
    <location>
        <begin position="184"/>
        <end position="216"/>
    </location>
</feature>
<comment type="cofactor">
    <cofactor evidence="1 19">
        <name>Mg(2+)</name>
        <dbReference type="ChEBI" id="CHEBI:18420"/>
    </cofactor>
</comment>
<keyword evidence="8 19" id="KW-0169">Cobalamin biosynthesis</keyword>
<reference evidence="20 22" key="1">
    <citation type="submission" date="2015-09" db="EMBL/GenBank/DDBJ databases">
        <authorList>
            <consortium name="Pathogen Informatics"/>
        </authorList>
    </citation>
    <scope>NUCLEOTIDE SEQUENCE [LARGE SCALE GENOMIC DNA]</scope>
    <source>
        <strain evidence="20 22">2789STDY5834939</strain>
    </source>
</reference>
<reference evidence="21 23" key="2">
    <citation type="submission" date="2018-08" db="EMBL/GenBank/DDBJ databases">
        <title>A genome reference for cultivated species of the human gut microbiota.</title>
        <authorList>
            <person name="Zou Y."/>
            <person name="Xue W."/>
            <person name="Luo G."/>
        </authorList>
    </citation>
    <scope>NUCLEOTIDE SEQUENCE [LARGE SCALE GENOMIC DNA]</scope>
    <source>
        <strain evidence="21 23">TF05-12AC</strain>
    </source>
</reference>